<evidence type="ECO:0000259" key="14">
    <source>
        <dbReference type="Pfam" id="PF16026"/>
    </source>
</evidence>
<dbReference type="Proteomes" id="UP001497525">
    <property type="component" value="Unassembled WGS sequence"/>
</dbReference>
<dbReference type="EMBL" id="CAXLJL010000301">
    <property type="protein sequence ID" value="CAL5136326.1"/>
    <property type="molecule type" value="Genomic_DNA"/>
</dbReference>
<reference evidence="15" key="1">
    <citation type="submission" date="2024-06" db="EMBL/GenBank/DDBJ databases">
        <authorList>
            <person name="Liu X."/>
            <person name="Lenzi L."/>
            <person name="Haldenby T S."/>
            <person name="Uol C."/>
        </authorList>
    </citation>
    <scope>NUCLEOTIDE SEQUENCE</scope>
</reference>
<comment type="similarity">
    <text evidence="4">Belongs to the MIEAP family.</text>
</comment>
<keyword evidence="10" id="KW-0496">Mitochondrion</keyword>
<evidence type="ECO:0000256" key="6">
    <source>
        <dbReference type="ARBA" id="ARBA00022490"/>
    </source>
</evidence>
<dbReference type="GO" id="GO:0005759">
    <property type="term" value="C:mitochondrial matrix"/>
    <property type="evidence" value="ECO:0007669"/>
    <property type="project" value="UniProtKB-SubCell"/>
</dbReference>
<evidence type="ECO:0000256" key="8">
    <source>
        <dbReference type="ARBA" id="ARBA00023054"/>
    </source>
</evidence>
<evidence type="ECO:0000256" key="5">
    <source>
        <dbReference type="ARBA" id="ARBA00019863"/>
    </source>
</evidence>
<comment type="subcellular location">
    <subcellularLocation>
        <location evidence="3">Cytoplasm</location>
    </subcellularLocation>
    <subcellularLocation>
        <location evidence="2">Mitochondrion matrix</location>
    </subcellularLocation>
    <subcellularLocation>
        <location evidence="1">Mitochondrion outer membrane</location>
    </subcellularLocation>
</comment>
<dbReference type="PANTHER" id="PTHR21771">
    <property type="entry name" value="MITOCHONDRIA-EATING PROTEIN-RELATED"/>
    <property type="match status" value="1"/>
</dbReference>
<evidence type="ECO:0000256" key="9">
    <source>
        <dbReference type="ARBA" id="ARBA00023121"/>
    </source>
</evidence>
<accession>A0AAV2THG2</accession>
<feature type="compositionally biased region" description="Basic and acidic residues" evidence="13">
    <location>
        <begin position="154"/>
        <end position="167"/>
    </location>
</feature>
<evidence type="ECO:0000313" key="16">
    <source>
        <dbReference type="Proteomes" id="UP001497525"/>
    </source>
</evidence>
<organism evidence="15 16">
    <name type="scientific">Calicophoron daubneyi</name>
    <name type="common">Rumen fluke</name>
    <name type="synonym">Paramphistomum daubneyi</name>
    <dbReference type="NCBI Taxonomy" id="300641"/>
    <lineage>
        <taxon>Eukaryota</taxon>
        <taxon>Metazoa</taxon>
        <taxon>Spiralia</taxon>
        <taxon>Lophotrochozoa</taxon>
        <taxon>Platyhelminthes</taxon>
        <taxon>Trematoda</taxon>
        <taxon>Digenea</taxon>
        <taxon>Plagiorchiida</taxon>
        <taxon>Pronocephalata</taxon>
        <taxon>Paramphistomoidea</taxon>
        <taxon>Paramphistomidae</taxon>
        <taxon>Calicophoron</taxon>
    </lineage>
</organism>
<evidence type="ECO:0000256" key="3">
    <source>
        <dbReference type="ARBA" id="ARBA00004496"/>
    </source>
</evidence>
<evidence type="ECO:0000256" key="11">
    <source>
        <dbReference type="ARBA" id="ARBA00023136"/>
    </source>
</evidence>
<protein>
    <recommendedName>
        <fullName evidence="5">Mitochondria-eating protein</fullName>
    </recommendedName>
    <alternativeName>
        <fullName evidence="12">Spermatogenesis-associated protein 18</fullName>
    </alternativeName>
</protein>
<dbReference type="InterPro" id="IPR031981">
    <property type="entry name" value="MIEAP_C"/>
</dbReference>
<name>A0AAV2THG2_CALDB</name>
<keyword evidence="6" id="KW-0963">Cytoplasm</keyword>
<keyword evidence="7" id="KW-1000">Mitochondrion outer membrane</keyword>
<evidence type="ECO:0000256" key="13">
    <source>
        <dbReference type="SAM" id="MobiDB-lite"/>
    </source>
</evidence>
<gene>
    <name evidence="15" type="ORF">CDAUBV1_LOCUS10387</name>
</gene>
<dbReference type="GO" id="GO:0005741">
    <property type="term" value="C:mitochondrial outer membrane"/>
    <property type="evidence" value="ECO:0007669"/>
    <property type="project" value="UniProtKB-SubCell"/>
</dbReference>
<evidence type="ECO:0000256" key="4">
    <source>
        <dbReference type="ARBA" id="ARBA00008233"/>
    </source>
</evidence>
<comment type="caution">
    <text evidence="15">The sequence shown here is derived from an EMBL/GenBank/DDBJ whole genome shotgun (WGS) entry which is preliminary data.</text>
</comment>
<dbReference type="GO" id="GO:0035695">
    <property type="term" value="P:mitophagy by internal vacuole formation"/>
    <property type="evidence" value="ECO:0007669"/>
    <property type="project" value="TreeGrafter"/>
</dbReference>
<dbReference type="InterPro" id="IPR026169">
    <property type="entry name" value="MIEAP"/>
</dbReference>
<feature type="domain" description="Mitochondria-eating protein C-terminal" evidence="14">
    <location>
        <begin position="243"/>
        <end position="438"/>
    </location>
</feature>
<dbReference type="Pfam" id="PF16026">
    <property type="entry name" value="MIEAP"/>
    <property type="match status" value="1"/>
</dbReference>
<dbReference type="AlphaFoldDB" id="A0AAV2THG2"/>
<proteinExistence type="inferred from homology"/>
<evidence type="ECO:0000313" key="15">
    <source>
        <dbReference type="EMBL" id="CAL5136326.1"/>
    </source>
</evidence>
<keyword evidence="11" id="KW-0472">Membrane</keyword>
<keyword evidence="9" id="KW-0446">Lipid-binding</keyword>
<evidence type="ECO:0000256" key="2">
    <source>
        <dbReference type="ARBA" id="ARBA00004305"/>
    </source>
</evidence>
<keyword evidence="8" id="KW-0175">Coiled coil</keyword>
<evidence type="ECO:0000256" key="10">
    <source>
        <dbReference type="ARBA" id="ARBA00023128"/>
    </source>
</evidence>
<dbReference type="GO" id="GO:0035694">
    <property type="term" value="P:mitochondrial protein catabolic process"/>
    <property type="evidence" value="ECO:0007669"/>
    <property type="project" value="InterPro"/>
</dbReference>
<feature type="region of interest" description="Disordered" evidence="13">
    <location>
        <begin position="154"/>
        <end position="210"/>
    </location>
</feature>
<evidence type="ECO:0000256" key="7">
    <source>
        <dbReference type="ARBA" id="ARBA00022787"/>
    </source>
</evidence>
<dbReference type="GO" id="GO:0008289">
    <property type="term" value="F:lipid binding"/>
    <property type="evidence" value="ECO:0007669"/>
    <property type="project" value="UniProtKB-KW"/>
</dbReference>
<evidence type="ECO:0000256" key="1">
    <source>
        <dbReference type="ARBA" id="ARBA00004294"/>
    </source>
</evidence>
<sequence>MSEPLRQLIDSSAFLILHENLEKWSRLYNKNTCDENIATGCEIIELNARLQGQLFRLISICASEGGIYGGAAAIKSRLLPLLGSGFFSSGLTSSTSLSVLASASAKSMELEGLRRSYDKSLRKLEMDLGATYKENSRLRTELENAREVLEREMKGTVRENDPGENKSKLLTVADDSPRISSKYSPADMSDHESRRSYPSHSTTRKGTTRNFDLYDSDVAGYSLPSRVGPISPLSLNDPIQRNRQQLLVMQYNDLFSNGRAEAMRLLRRHSSDQDMNQLIVFQALLEAFSVAKSRFRAYRNRVRTKLASSTNAPSAESLEELVQSHVNVHASHAADIPAMSQEVLFGLERHTRLKRPASALGYDVIIDFIHEACRLAWNCTILAHPLDVYRPACANEVFDDAKYRRSHDSSYNSVLIHHHIWPCLIQDGNIVAKGEACTKRGRSTVNGRQTIPQSHLLLISAHILVPQLEDRHLPDPISKTKMSNVVYELRCKDCNRTYAGETMRELNVKEAEHKRKASKPPRDTYDYQRLLWDSAIAGHAIYTRHSIDFDNVKEAGEPVVTHRTSSVQKPYAKLWATPYVRSRVVYFFSVSFERRTKKQPRFPIVEHISQSCWTHRCLKKSKESYLDPVADDKPVANAVE</sequence>
<evidence type="ECO:0000256" key="12">
    <source>
        <dbReference type="ARBA" id="ARBA00032687"/>
    </source>
</evidence>
<dbReference type="PANTHER" id="PTHR21771:SF0">
    <property type="entry name" value="MITOCHONDRIA-EATING PROTEIN"/>
    <property type="match status" value="1"/>
</dbReference>